<dbReference type="InterPro" id="IPR045864">
    <property type="entry name" value="aa-tRNA-synth_II/BPL/LPL"/>
</dbReference>
<evidence type="ECO:0000313" key="6">
    <source>
        <dbReference type="Proteomes" id="UP000012073"/>
    </source>
</evidence>
<dbReference type="PANTHER" id="PTHR12561:SF3">
    <property type="entry name" value="LIPOYLTRANSFERASE 1, MITOCHONDRIAL"/>
    <property type="match status" value="1"/>
</dbReference>
<dbReference type="InterPro" id="IPR004143">
    <property type="entry name" value="BPL_LPL_catalytic"/>
</dbReference>
<dbReference type="PANTHER" id="PTHR12561">
    <property type="entry name" value="LIPOATE-PROTEIN LIGASE"/>
    <property type="match status" value="1"/>
</dbReference>
<reference evidence="6" key="1">
    <citation type="journal article" date="2013" name="Proc. Natl. Acad. Sci. U.S.A.">
        <title>Genome structure and metabolic features in the red seaweed Chondrus crispus shed light on evolution of the Archaeplastida.</title>
        <authorList>
            <person name="Collen J."/>
            <person name="Porcel B."/>
            <person name="Carre W."/>
            <person name="Ball S.G."/>
            <person name="Chaparro C."/>
            <person name="Tonon T."/>
            <person name="Barbeyron T."/>
            <person name="Michel G."/>
            <person name="Noel B."/>
            <person name="Valentin K."/>
            <person name="Elias M."/>
            <person name="Artiguenave F."/>
            <person name="Arun A."/>
            <person name="Aury J.M."/>
            <person name="Barbosa-Neto J.F."/>
            <person name="Bothwell J.H."/>
            <person name="Bouget F.Y."/>
            <person name="Brillet L."/>
            <person name="Cabello-Hurtado F."/>
            <person name="Capella-Gutierrez S."/>
            <person name="Charrier B."/>
            <person name="Cladiere L."/>
            <person name="Cock J.M."/>
            <person name="Coelho S.M."/>
            <person name="Colleoni C."/>
            <person name="Czjzek M."/>
            <person name="Da Silva C."/>
            <person name="Delage L."/>
            <person name="Denoeud F."/>
            <person name="Deschamps P."/>
            <person name="Dittami S.M."/>
            <person name="Gabaldon T."/>
            <person name="Gachon C.M."/>
            <person name="Groisillier A."/>
            <person name="Herve C."/>
            <person name="Jabbari K."/>
            <person name="Katinka M."/>
            <person name="Kloareg B."/>
            <person name="Kowalczyk N."/>
            <person name="Labadie K."/>
            <person name="Leblanc C."/>
            <person name="Lopez P.J."/>
            <person name="McLachlan D.H."/>
            <person name="Meslet-Cladiere L."/>
            <person name="Moustafa A."/>
            <person name="Nehr Z."/>
            <person name="Nyvall Collen P."/>
            <person name="Panaud O."/>
            <person name="Partensky F."/>
            <person name="Poulain J."/>
            <person name="Rensing S.A."/>
            <person name="Rousvoal S."/>
            <person name="Samson G."/>
            <person name="Symeonidi A."/>
            <person name="Weissenbach J."/>
            <person name="Zambounis A."/>
            <person name="Wincker P."/>
            <person name="Boyen C."/>
        </authorList>
    </citation>
    <scope>NUCLEOTIDE SEQUENCE [LARGE SCALE GENOMIC DNA]</scope>
    <source>
        <strain evidence="6">cv. Stackhouse</strain>
    </source>
</reference>
<keyword evidence="3" id="KW-0812">Transmembrane</keyword>
<dbReference type="EMBL" id="HG001967">
    <property type="protein sequence ID" value="CDF38769.1"/>
    <property type="molecule type" value="Genomic_DNA"/>
</dbReference>
<feature type="transmembrane region" description="Helical" evidence="3">
    <location>
        <begin position="12"/>
        <end position="31"/>
    </location>
</feature>
<dbReference type="AlphaFoldDB" id="R7QL12"/>
<dbReference type="GeneID" id="17326389"/>
<feature type="domain" description="BPL/LPL catalytic" evidence="4">
    <location>
        <begin position="184"/>
        <end position="370"/>
    </location>
</feature>
<evidence type="ECO:0000256" key="3">
    <source>
        <dbReference type="SAM" id="Phobius"/>
    </source>
</evidence>
<dbReference type="PhylomeDB" id="R7QL12"/>
<dbReference type="Gramene" id="CDF38769">
    <property type="protein sequence ID" value="CDF38769"/>
    <property type="gene ID" value="CHC_T00006203001"/>
</dbReference>
<dbReference type="GO" id="GO:0009249">
    <property type="term" value="P:protein lipoylation"/>
    <property type="evidence" value="ECO:0007669"/>
    <property type="project" value="InterPro"/>
</dbReference>
<evidence type="ECO:0000313" key="5">
    <source>
        <dbReference type="EMBL" id="CDF38769.1"/>
    </source>
</evidence>
<dbReference type="KEGG" id="ccp:CHC_T00006203001"/>
<comment type="similarity">
    <text evidence="2">Belongs to the LplA family.</text>
</comment>
<dbReference type="SUPFAM" id="SSF55681">
    <property type="entry name" value="Class II aaRS and biotin synthetases"/>
    <property type="match status" value="1"/>
</dbReference>
<dbReference type="GO" id="GO:0005739">
    <property type="term" value="C:mitochondrion"/>
    <property type="evidence" value="ECO:0007669"/>
    <property type="project" value="TreeGrafter"/>
</dbReference>
<dbReference type="RefSeq" id="XP_005718674.1">
    <property type="nucleotide sequence ID" value="XM_005718617.1"/>
</dbReference>
<dbReference type="PROSITE" id="PS51733">
    <property type="entry name" value="BPL_LPL_CATALYTIC"/>
    <property type="match status" value="1"/>
</dbReference>
<evidence type="ECO:0000256" key="2">
    <source>
        <dbReference type="ARBA" id="ARBA00008242"/>
    </source>
</evidence>
<gene>
    <name evidence="5" type="ORF">CHC_T00006203001</name>
</gene>
<comment type="pathway">
    <text evidence="1">Protein modification; protein lipoylation via exogenous pathway; protein N(6)-(lipoyl)lysine from lipoate: step 2/2.</text>
</comment>
<organism evidence="5 6">
    <name type="scientific">Chondrus crispus</name>
    <name type="common">Carrageen Irish moss</name>
    <name type="synonym">Polymorpha crispa</name>
    <dbReference type="NCBI Taxonomy" id="2769"/>
    <lineage>
        <taxon>Eukaryota</taxon>
        <taxon>Rhodophyta</taxon>
        <taxon>Florideophyceae</taxon>
        <taxon>Rhodymeniophycidae</taxon>
        <taxon>Gigartinales</taxon>
        <taxon>Gigartinaceae</taxon>
        <taxon>Chondrus</taxon>
    </lineage>
</organism>
<dbReference type="OrthoDB" id="201621at2759"/>
<dbReference type="CDD" id="cd16443">
    <property type="entry name" value="LplA"/>
    <property type="match status" value="1"/>
</dbReference>
<sequence>MITVPKKIIDHRAACLSSVLCCFVLTFQLQLLLNSTLSRNIIANYFPSLFLISFLVSGTRTRTRAPVQDLRNHFRACQHPHLFFMVISRHSLYTCGQRPSSYGVPRGTVHEVGLWTRENSHPHPQTFCSSFLSLQPSASRGTHRYPLQPANWQLLPNMSVGKLFRLTSKNIFTNLAAEERLFQRTANKSLLFYVNSDSVVLGRTQNPFKEVDVRYAAANSIPIARRRSGGGTVVHDEGNLNFCFVRPREEHEPLSNARLVASVLREDFGIKAVVNDRADILVEGMKVSGAAYRLSRNRAYHHGTLLIHSDLERLKRVLRSPLSEKLTATGTKSVPSPVTNLSDHCSGGIDTGAVVDAIADRFSRTNAFVTLLSADQVERQYGGMQAERGELCSHGWVYGKIPRFSFDIGVGGDEISIAIGKGAIVSEVSVKGADSNEHDRRTLELASFLTDCFANQPFDGKHLAHRIRDSALPQYVGIDGEVKESLARDVRKEIPCQFWRDEGHGLDSE</sequence>
<dbReference type="Gene3D" id="3.30.930.10">
    <property type="entry name" value="Bira Bifunctional Protein, Domain 2"/>
    <property type="match status" value="1"/>
</dbReference>
<keyword evidence="6" id="KW-1185">Reference proteome</keyword>
<accession>R7QL12</accession>
<dbReference type="STRING" id="2769.R7QL12"/>
<keyword evidence="3" id="KW-0472">Membrane</keyword>
<dbReference type="GO" id="GO:0017118">
    <property type="term" value="F:lipoyltransferase activity"/>
    <property type="evidence" value="ECO:0007669"/>
    <property type="project" value="TreeGrafter"/>
</dbReference>
<proteinExistence type="inferred from homology"/>
<evidence type="ECO:0000256" key="1">
    <source>
        <dbReference type="ARBA" id="ARBA00005085"/>
    </source>
</evidence>
<dbReference type="InterPro" id="IPR004562">
    <property type="entry name" value="LipoylTrfase_LipoateP_Ligase"/>
</dbReference>
<keyword evidence="3" id="KW-1133">Transmembrane helix</keyword>
<dbReference type="Proteomes" id="UP000012073">
    <property type="component" value="Unassembled WGS sequence"/>
</dbReference>
<evidence type="ECO:0000259" key="4">
    <source>
        <dbReference type="PROSITE" id="PS51733"/>
    </source>
</evidence>
<dbReference type="Pfam" id="PF21948">
    <property type="entry name" value="LplA-B_cat"/>
    <property type="match status" value="1"/>
</dbReference>
<protein>
    <recommendedName>
        <fullName evidence="4">BPL/LPL catalytic domain-containing protein</fullName>
    </recommendedName>
</protein>
<name>R7QL12_CHOCR</name>
<dbReference type="UniPathway" id="UPA00537">
    <property type="reaction ID" value="UER00595"/>
</dbReference>